<comment type="caution">
    <text evidence="1">The sequence shown here is derived from an EMBL/GenBank/DDBJ whole genome shotgun (WGS) entry which is preliminary data.</text>
</comment>
<evidence type="ECO:0000313" key="2">
    <source>
        <dbReference type="Proteomes" id="UP000003773"/>
    </source>
</evidence>
<organism evidence="1 2">
    <name type="scientific">Bifidobacterium adolescentis L2-32</name>
    <dbReference type="NCBI Taxonomy" id="411481"/>
    <lineage>
        <taxon>Bacteria</taxon>
        <taxon>Bacillati</taxon>
        <taxon>Actinomycetota</taxon>
        <taxon>Actinomycetes</taxon>
        <taxon>Bifidobacteriales</taxon>
        <taxon>Bifidobacteriaceae</taxon>
        <taxon>Bifidobacterium</taxon>
    </lineage>
</organism>
<name>A7A6R8_BIFAD</name>
<reference evidence="1 2" key="1">
    <citation type="submission" date="2007-04" db="EMBL/GenBank/DDBJ databases">
        <authorList>
            <person name="Fulton L."/>
            <person name="Clifton S."/>
            <person name="Fulton B."/>
            <person name="Xu J."/>
            <person name="Minx P."/>
            <person name="Pepin K.H."/>
            <person name="Johnson M."/>
            <person name="Thiruvilangam P."/>
            <person name="Bhonagiri V."/>
            <person name="Nash W.E."/>
            <person name="Mardis E.R."/>
            <person name="Wilson R.K."/>
        </authorList>
    </citation>
    <scope>NUCLEOTIDE SEQUENCE [LARGE SCALE GENOMIC DNA]</scope>
    <source>
        <strain evidence="1 2">L2-32</strain>
    </source>
</reference>
<dbReference type="EMBL" id="AAXD02000052">
    <property type="protein sequence ID" value="EDN82500.1"/>
    <property type="molecule type" value="Genomic_DNA"/>
</dbReference>
<reference evidence="1 2" key="2">
    <citation type="submission" date="2007-05" db="EMBL/GenBank/DDBJ databases">
        <title>Draft genome sequence of Bifidobacterium adolescentis (L2-32).</title>
        <authorList>
            <person name="Sudarsanam P."/>
            <person name="Ley R."/>
            <person name="Guruge J."/>
            <person name="Turnbaugh P.J."/>
            <person name="Mahowald M."/>
            <person name="Liep D."/>
            <person name="Gordon J."/>
        </authorList>
    </citation>
    <scope>NUCLEOTIDE SEQUENCE [LARGE SCALE GENOMIC DNA]</scope>
    <source>
        <strain evidence="1 2">L2-32</strain>
    </source>
</reference>
<evidence type="ECO:0000313" key="1">
    <source>
        <dbReference type="EMBL" id="EDN82500.1"/>
    </source>
</evidence>
<dbReference type="HOGENOM" id="CLU_3115024_0_0_11"/>
<dbReference type="Proteomes" id="UP000003773">
    <property type="component" value="Unassembled WGS sequence"/>
</dbReference>
<gene>
    <name evidence="1" type="ORF">BIFADO_01550</name>
</gene>
<protein>
    <submittedName>
        <fullName evidence="1">Uncharacterized protein</fullName>
    </submittedName>
</protein>
<proteinExistence type="predicted"/>
<dbReference type="AlphaFoldDB" id="A7A6R8"/>
<accession>A7A6R8</accession>
<sequence>MRRLFSGECVRHTRERMSAESHLTLPASLHLTLTTFATSRRCVKNTTFFL</sequence>